<dbReference type="EMBL" id="JBGEHV010000012">
    <property type="protein sequence ID" value="MEY8039549.1"/>
    <property type="molecule type" value="Genomic_DNA"/>
</dbReference>
<accession>A0ABV4CJG7</accession>
<dbReference type="RefSeq" id="WP_369774701.1">
    <property type="nucleotide sequence ID" value="NZ_JBGEHV010000012.1"/>
</dbReference>
<comment type="caution">
    <text evidence="1">The sequence shown here is derived from an EMBL/GenBank/DDBJ whole genome shotgun (WGS) entry which is preliminary data.</text>
</comment>
<name>A0ABV4CJG7_9PSEU</name>
<evidence type="ECO:0000313" key="2">
    <source>
        <dbReference type="Proteomes" id="UP001564626"/>
    </source>
</evidence>
<protein>
    <submittedName>
        <fullName evidence="1">Uncharacterized protein</fullName>
    </submittedName>
</protein>
<reference evidence="1 2" key="1">
    <citation type="submission" date="2024-08" db="EMBL/GenBank/DDBJ databases">
        <title>Genome mining of Saccharopolyspora cebuensis PGLac3 from Nigerian medicinal plant.</title>
        <authorList>
            <person name="Ezeobiora C.E."/>
            <person name="Igbokwe N.H."/>
            <person name="Amin D.H."/>
            <person name="Mendie U.E."/>
        </authorList>
    </citation>
    <scope>NUCLEOTIDE SEQUENCE [LARGE SCALE GENOMIC DNA]</scope>
    <source>
        <strain evidence="1 2">PGLac3</strain>
    </source>
</reference>
<organism evidence="1 2">
    <name type="scientific">Saccharopolyspora cebuensis</name>
    <dbReference type="NCBI Taxonomy" id="418759"/>
    <lineage>
        <taxon>Bacteria</taxon>
        <taxon>Bacillati</taxon>
        <taxon>Actinomycetota</taxon>
        <taxon>Actinomycetes</taxon>
        <taxon>Pseudonocardiales</taxon>
        <taxon>Pseudonocardiaceae</taxon>
        <taxon>Saccharopolyspora</taxon>
    </lineage>
</organism>
<sequence>MGSSKGGGAGSAAGKAAAGLLQGVVKKSRKSKPVPGAVKPLDVRTYIENKKLEKVGDKLEHDHIPSSAALIRAAEKKRGGPLTKAEKRKIHNEGNTIEVPSSVHAKSDTYRGKNTQAQIDADAADLSAAAKRDYATTRRNLIADGHSPQAVDRALDELRAENKKRGI</sequence>
<proteinExistence type="predicted"/>
<keyword evidence="2" id="KW-1185">Reference proteome</keyword>
<gene>
    <name evidence="1" type="ORF">AB8O55_09080</name>
</gene>
<dbReference type="Proteomes" id="UP001564626">
    <property type="component" value="Unassembled WGS sequence"/>
</dbReference>
<evidence type="ECO:0000313" key="1">
    <source>
        <dbReference type="EMBL" id="MEY8039549.1"/>
    </source>
</evidence>